<dbReference type="Pfam" id="PF17862">
    <property type="entry name" value="AAA_lid_3"/>
    <property type="match status" value="1"/>
</dbReference>
<dbReference type="InParanoid" id="A0A200R1G9"/>
<dbReference type="InterPro" id="IPR037219">
    <property type="entry name" value="Peptidase_M41-like"/>
</dbReference>
<evidence type="ECO:0000256" key="7">
    <source>
        <dbReference type="ARBA" id="ARBA00022741"/>
    </source>
</evidence>
<dbReference type="OrthoDB" id="1920814at2759"/>
<evidence type="ECO:0000313" key="16">
    <source>
        <dbReference type="EMBL" id="OVA16531.1"/>
    </source>
</evidence>
<reference evidence="16 17" key="1">
    <citation type="journal article" date="2017" name="Mol. Plant">
        <title>The Genome of Medicinal Plant Macleaya cordata Provides New Insights into Benzylisoquinoline Alkaloids Metabolism.</title>
        <authorList>
            <person name="Liu X."/>
            <person name="Liu Y."/>
            <person name="Huang P."/>
            <person name="Ma Y."/>
            <person name="Qing Z."/>
            <person name="Tang Q."/>
            <person name="Cao H."/>
            <person name="Cheng P."/>
            <person name="Zheng Y."/>
            <person name="Yuan Z."/>
            <person name="Zhou Y."/>
            <person name="Liu J."/>
            <person name="Tang Z."/>
            <person name="Zhuo Y."/>
            <person name="Zhang Y."/>
            <person name="Yu L."/>
            <person name="Huang J."/>
            <person name="Yang P."/>
            <person name="Peng Q."/>
            <person name="Zhang J."/>
            <person name="Jiang W."/>
            <person name="Zhang Z."/>
            <person name="Lin K."/>
            <person name="Ro D.K."/>
            <person name="Chen X."/>
            <person name="Xiong X."/>
            <person name="Shang Y."/>
            <person name="Huang S."/>
            <person name="Zeng J."/>
        </authorList>
    </citation>
    <scope>NUCLEOTIDE SEQUENCE [LARGE SCALE GENOMIC DNA]</scope>
    <source>
        <strain evidence="17">cv. BLH2017</strain>
        <tissue evidence="16">Root</tissue>
    </source>
</reference>
<keyword evidence="8" id="KW-0378">Hydrolase</keyword>
<keyword evidence="9" id="KW-0862">Zinc</keyword>
<comment type="cofactor">
    <cofactor evidence="1">
        <name>Zn(2+)</name>
        <dbReference type="ChEBI" id="CHEBI:29105"/>
    </cofactor>
</comment>
<dbReference type="CDD" id="cd19501">
    <property type="entry name" value="RecA-like_FtsH"/>
    <property type="match status" value="1"/>
</dbReference>
<comment type="similarity">
    <text evidence="4">In the N-terminal section; belongs to the AAA ATPase family.</text>
</comment>
<dbReference type="InterPro" id="IPR041569">
    <property type="entry name" value="AAA_lid_3"/>
</dbReference>
<dbReference type="Pfam" id="PF00004">
    <property type="entry name" value="AAA"/>
    <property type="match status" value="1"/>
</dbReference>
<dbReference type="PANTHER" id="PTHR43655">
    <property type="entry name" value="ATP-DEPENDENT PROTEASE"/>
    <property type="match status" value="1"/>
</dbReference>
<dbReference type="GO" id="GO:0004222">
    <property type="term" value="F:metalloendopeptidase activity"/>
    <property type="evidence" value="ECO:0007669"/>
    <property type="project" value="InterPro"/>
</dbReference>
<dbReference type="Pfam" id="PF01434">
    <property type="entry name" value="Peptidase_M41"/>
    <property type="match status" value="1"/>
</dbReference>
<dbReference type="EMBL" id="MVGT01000492">
    <property type="protein sequence ID" value="OVA16531.1"/>
    <property type="molecule type" value="Genomic_DNA"/>
</dbReference>
<dbReference type="Proteomes" id="UP000195402">
    <property type="component" value="Unassembled WGS sequence"/>
</dbReference>
<keyword evidence="7" id="KW-0547">Nucleotide-binding</keyword>
<evidence type="ECO:0000256" key="5">
    <source>
        <dbReference type="ARBA" id="ARBA00022670"/>
    </source>
</evidence>
<dbReference type="SUPFAM" id="SSF52540">
    <property type="entry name" value="P-loop containing nucleoside triphosphate hydrolases"/>
    <property type="match status" value="1"/>
</dbReference>
<feature type="region of interest" description="Disordered" evidence="14">
    <location>
        <begin position="102"/>
        <end position="208"/>
    </location>
</feature>
<evidence type="ECO:0000256" key="10">
    <source>
        <dbReference type="ARBA" id="ARBA00022840"/>
    </source>
</evidence>
<keyword evidence="11" id="KW-0809">Transit peptide</keyword>
<dbReference type="InterPro" id="IPR003959">
    <property type="entry name" value="ATPase_AAA_core"/>
</dbReference>
<dbReference type="SUPFAM" id="SSF140990">
    <property type="entry name" value="FtsH protease domain-like"/>
    <property type="match status" value="1"/>
</dbReference>
<evidence type="ECO:0000256" key="9">
    <source>
        <dbReference type="ARBA" id="ARBA00022833"/>
    </source>
</evidence>
<feature type="compositionally biased region" description="Basic and acidic residues" evidence="14">
    <location>
        <begin position="156"/>
        <end position="177"/>
    </location>
</feature>
<dbReference type="Gene3D" id="3.40.50.300">
    <property type="entry name" value="P-loop containing nucleotide triphosphate hydrolases"/>
    <property type="match status" value="1"/>
</dbReference>
<feature type="domain" description="AAA+ ATPase" evidence="15">
    <location>
        <begin position="631"/>
        <end position="771"/>
    </location>
</feature>
<dbReference type="GO" id="GO:0005524">
    <property type="term" value="F:ATP binding"/>
    <property type="evidence" value="ECO:0007669"/>
    <property type="project" value="UniProtKB-KW"/>
</dbReference>
<evidence type="ECO:0000259" key="15">
    <source>
        <dbReference type="SMART" id="SM00382"/>
    </source>
</evidence>
<dbReference type="InterPro" id="IPR027417">
    <property type="entry name" value="P-loop_NTPase"/>
</dbReference>
<comment type="subcellular location">
    <subcellularLocation>
        <location evidence="2">Mitochondrion</location>
    </subcellularLocation>
</comment>
<evidence type="ECO:0000256" key="1">
    <source>
        <dbReference type="ARBA" id="ARBA00001947"/>
    </source>
</evidence>
<proteinExistence type="inferred from homology"/>
<comment type="similarity">
    <text evidence="3">In the C-terminal section; belongs to the peptidase M41 family.</text>
</comment>
<evidence type="ECO:0000256" key="8">
    <source>
        <dbReference type="ARBA" id="ARBA00022801"/>
    </source>
</evidence>
<name>A0A200R1G9_MACCD</name>
<keyword evidence="13" id="KW-0496">Mitochondrion</keyword>
<evidence type="ECO:0000256" key="14">
    <source>
        <dbReference type="SAM" id="MobiDB-lite"/>
    </source>
</evidence>
<accession>A0A200R1G9</accession>
<evidence type="ECO:0000313" key="17">
    <source>
        <dbReference type="Proteomes" id="UP000195402"/>
    </source>
</evidence>
<evidence type="ECO:0000256" key="12">
    <source>
        <dbReference type="ARBA" id="ARBA00023049"/>
    </source>
</evidence>
<evidence type="ECO:0000256" key="4">
    <source>
        <dbReference type="ARBA" id="ARBA00010550"/>
    </source>
</evidence>
<dbReference type="AlphaFoldDB" id="A0A200R1G9"/>
<evidence type="ECO:0000256" key="13">
    <source>
        <dbReference type="ARBA" id="ARBA00023128"/>
    </source>
</evidence>
<keyword evidence="5" id="KW-0645">Protease</keyword>
<feature type="compositionally biased region" description="Basic residues" evidence="14">
    <location>
        <begin position="145"/>
        <end position="155"/>
    </location>
</feature>
<dbReference type="Gene3D" id="1.10.8.60">
    <property type="match status" value="1"/>
</dbReference>
<organism evidence="16 17">
    <name type="scientific">Macleaya cordata</name>
    <name type="common">Five-seeded plume-poppy</name>
    <name type="synonym">Bocconia cordata</name>
    <dbReference type="NCBI Taxonomy" id="56857"/>
    <lineage>
        <taxon>Eukaryota</taxon>
        <taxon>Viridiplantae</taxon>
        <taxon>Streptophyta</taxon>
        <taxon>Embryophyta</taxon>
        <taxon>Tracheophyta</taxon>
        <taxon>Spermatophyta</taxon>
        <taxon>Magnoliopsida</taxon>
        <taxon>Ranunculales</taxon>
        <taxon>Papaveraceae</taxon>
        <taxon>Papaveroideae</taxon>
        <taxon>Macleaya</taxon>
    </lineage>
</organism>
<evidence type="ECO:0000256" key="11">
    <source>
        <dbReference type="ARBA" id="ARBA00022946"/>
    </source>
</evidence>
<comment type="caution">
    <text evidence="16">The sequence shown here is derived from an EMBL/GenBank/DDBJ whole genome shotgun (WGS) entry which is preliminary data.</text>
</comment>
<keyword evidence="17" id="KW-1185">Reference proteome</keyword>
<feature type="region of interest" description="Disordered" evidence="14">
    <location>
        <begin position="468"/>
        <end position="491"/>
    </location>
</feature>
<dbReference type="InterPro" id="IPR050928">
    <property type="entry name" value="ATP-dep_Zn_Metalloprotease"/>
</dbReference>
<dbReference type="GO" id="GO:0034982">
    <property type="term" value="P:mitochondrial protein processing"/>
    <property type="evidence" value="ECO:0007669"/>
    <property type="project" value="TreeGrafter"/>
</dbReference>
<dbReference type="GO" id="GO:0004176">
    <property type="term" value="F:ATP-dependent peptidase activity"/>
    <property type="evidence" value="ECO:0007669"/>
    <property type="project" value="InterPro"/>
</dbReference>
<keyword evidence="10" id="KW-0067">ATP-binding</keyword>
<dbReference type="STRING" id="56857.A0A200R1G9"/>
<protein>
    <submittedName>
        <fullName evidence="16">Peptidase M41</fullName>
    </submittedName>
</protein>
<dbReference type="GO" id="GO:0046872">
    <property type="term" value="F:metal ion binding"/>
    <property type="evidence" value="ECO:0007669"/>
    <property type="project" value="UniProtKB-KW"/>
</dbReference>
<gene>
    <name evidence="16" type="ORF">BVC80_399g46</name>
</gene>
<evidence type="ECO:0000256" key="2">
    <source>
        <dbReference type="ARBA" id="ARBA00004173"/>
    </source>
</evidence>
<dbReference type="GO" id="GO:0016887">
    <property type="term" value="F:ATP hydrolysis activity"/>
    <property type="evidence" value="ECO:0007669"/>
    <property type="project" value="InterPro"/>
</dbReference>
<dbReference type="SMART" id="SM00382">
    <property type="entry name" value="AAA"/>
    <property type="match status" value="1"/>
</dbReference>
<dbReference type="FunFam" id="1.10.8.60:FF:000019">
    <property type="entry name" value="AFG3-like AAA ATPase 2"/>
    <property type="match status" value="1"/>
</dbReference>
<keyword evidence="12" id="KW-0482">Metalloprotease</keyword>
<dbReference type="Gene3D" id="1.20.58.760">
    <property type="entry name" value="Peptidase M41"/>
    <property type="match status" value="1"/>
</dbReference>
<evidence type="ECO:0000256" key="6">
    <source>
        <dbReference type="ARBA" id="ARBA00022723"/>
    </source>
</evidence>
<feature type="compositionally biased region" description="Basic residues" evidence="14">
    <location>
        <begin position="178"/>
        <end position="188"/>
    </location>
</feature>
<evidence type="ECO:0000256" key="3">
    <source>
        <dbReference type="ARBA" id="ARBA00010044"/>
    </source>
</evidence>
<keyword evidence="6" id="KW-0479">Metal-binding</keyword>
<dbReference type="FunFam" id="3.40.50.300:FF:000001">
    <property type="entry name" value="ATP-dependent zinc metalloprotease FtsH"/>
    <property type="match status" value="1"/>
</dbReference>
<dbReference type="InterPro" id="IPR000642">
    <property type="entry name" value="Peptidase_M41"/>
</dbReference>
<dbReference type="PANTHER" id="PTHR43655:SF2">
    <property type="entry name" value="AFG3 LIKE MATRIX AAA PEPTIDASE SUBUNIT 2, ISOFORM A"/>
    <property type="match status" value="1"/>
</dbReference>
<dbReference type="GO" id="GO:0009535">
    <property type="term" value="C:chloroplast thylakoid membrane"/>
    <property type="evidence" value="ECO:0007669"/>
    <property type="project" value="TreeGrafter"/>
</dbReference>
<dbReference type="InterPro" id="IPR003593">
    <property type="entry name" value="AAA+_ATPase"/>
</dbReference>
<dbReference type="GO" id="GO:0005745">
    <property type="term" value="C:m-AAA complex"/>
    <property type="evidence" value="ECO:0007669"/>
    <property type="project" value="TreeGrafter"/>
</dbReference>
<sequence length="1037" mass="117493">MDPEGKKFGRGPRELTGAVDLINHYKLWAHHDFFCKRSLPLSISDTHYLHSVVGDTEIKKGEGMELDQLFQSTSYTRDRNAHIQPFDLDTLSKAFQLREAGPIDLPSAEKGIPTIAGKSKSESKDKERKHKKHKDRDKDKDKDKEHKKHKHRHKDRSKEKDKDKKKDKSGHHESGEHSKKHHDKKRKHDGGEDLTDIHKHKKSKKCPPVQVVWSQHREGNLFRAASSSISEIKSINQHIYVRERIQWPVGPVNLNILPNGTAAPTPPYLMVKIRLASSSSFETLVGLKPSIHLKPTRAYRASIIYWNALGFSSRHQLFPALMSADSVLIEKPFHFQAMDTKDFAEEGQERVRSILKEYGVPPFSPLKGLFVQGSFFSSFLMTEMLRAQNGPPGTSMQQAAMDTKDFAEEAQERVKAILKEYGVTPFSPLKGLFVQGSFFSSFLMTAISSYWVSPSFFLHMHGVVKPESPNPEKEGNFRKGVVKPESPGPEKEENFMKHIMKRLLKSSVQTCPGIPNPDDKKTSIEQIKKRFYKYVETVVSDYEKTRKWIELIGQILVVVVGLLAYLYIDHRETQKKPKLVPRGQQKVTGDPQKVQYFFKDVAGCDEAKQDIMELLNFLKDPEKYEEVGAKMPKGVLLIGPPGTGKTLLAKAMANESGLRFIAVSGSEFVELYGGLGAARVRNLFAEAKKSAPCIIFIDEIDAIGLARGDLMHKSTNNERENTLNQLLVELDGFENSSGVFVLASTNRAELLDKALLRPGRFDRVVTVDPPDIRGREEIFEIYLKRIKIENEPAYYSKKLAALTPGFTGADIANVCNEAALIAARYESLNVTMYHFEAALDRIIGGSERKSKVISKLERRTMAYHEAGHVVVGWFLEHAEALRKVSIVPRGTTPVGYSHYNQNENLIKTKEELFDVACMALAGRASEQILLGKISTRANDDLERVTRMAYDQVAKYGFSEKVGLLSFPEDRIMLPYGGKLRDMIDSQAKEWLDKVYHHSLRIIQEHKDEVSQIAELLLEREILYEEDLKKVMGDRPFK</sequence>